<accession>A0A0J6GME5</accession>
<name>A0A0J6GME5_PSETA</name>
<gene>
    <name evidence="6" type="ORF">TU78_19175</name>
</gene>
<dbReference type="EMBL" id="JYLA01000008">
    <property type="protein sequence ID" value="KMM83309.1"/>
    <property type="molecule type" value="Genomic_DNA"/>
</dbReference>
<dbReference type="AlphaFoldDB" id="A0A0J6GME5"/>
<dbReference type="GO" id="GO:1900378">
    <property type="term" value="P:positive regulation of secondary metabolite biosynthetic process"/>
    <property type="evidence" value="ECO:0007669"/>
    <property type="project" value="TreeGrafter"/>
</dbReference>
<keyword evidence="1" id="KW-0479">Metal-binding</keyword>
<evidence type="ECO:0000256" key="1">
    <source>
        <dbReference type="ARBA" id="ARBA00022723"/>
    </source>
</evidence>
<reference evidence="6 7" key="1">
    <citation type="submission" date="2015-02" db="EMBL/GenBank/DDBJ databases">
        <title>Pseudomonas helleri sp. nov. and Pseudomonas weihenstephanensis sp. nov., isolated from raw cows milk.</title>
        <authorList>
            <person name="von Neubeck M."/>
            <person name="Huptas C."/>
            <person name="Wenning M."/>
            <person name="Scherer S."/>
        </authorList>
    </citation>
    <scope>NUCLEOTIDE SEQUENCE [LARGE SCALE GENOMIC DNA]</scope>
    <source>
        <strain evidence="6 7">DSM 21104</strain>
    </source>
</reference>
<dbReference type="PANTHER" id="PTHR38777">
    <property type="entry name" value="FELS-2 PROPHAGE PROTEIN"/>
    <property type="match status" value="1"/>
</dbReference>
<dbReference type="Pfam" id="PF01258">
    <property type="entry name" value="zf-dskA_traR"/>
    <property type="match status" value="1"/>
</dbReference>
<evidence type="ECO:0000256" key="3">
    <source>
        <dbReference type="ARBA" id="ARBA00022833"/>
    </source>
</evidence>
<proteinExistence type="predicted"/>
<keyword evidence="2" id="KW-0863">Zinc-finger</keyword>
<evidence type="ECO:0000256" key="4">
    <source>
        <dbReference type="PROSITE-ProRule" id="PRU00510"/>
    </source>
</evidence>
<feature type="zinc finger region" description="dksA C4-type" evidence="4">
    <location>
        <begin position="35"/>
        <end position="59"/>
    </location>
</feature>
<evidence type="ECO:0000259" key="5">
    <source>
        <dbReference type="Pfam" id="PF01258"/>
    </source>
</evidence>
<evidence type="ECO:0000313" key="6">
    <source>
        <dbReference type="EMBL" id="KMM83309.1"/>
    </source>
</evidence>
<feature type="domain" description="Zinc finger DksA/TraR C4-type" evidence="5">
    <location>
        <begin position="31"/>
        <end position="64"/>
    </location>
</feature>
<sequence>MADIADFANDLVQERIDLALAARKAQPVFASFEFCVDCDSSIPLARRLAVTSCTRCAACQQLNEQVGTRYVR</sequence>
<dbReference type="PATRIC" id="fig|47884.3.peg.4336"/>
<evidence type="ECO:0000313" key="7">
    <source>
        <dbReference type="Proteomes" id="UP000036395"/>
    </source>
</evidence>
<keyword evidence="3" id="KW-0862">Zinc</keyword>
<dbReference type="GO" id="GO:0008270">
    <property type="term" value="F:zinc ion binding"/>
    <property type="evidence" value="ECO:0007669"/>
    <property type="project" value="UniProtKB-KW"/>
</dbReference>
<dbReference type="InterPro" id="IPR000962">
    <property type="entry name" value="Znf_DskA_TraR"/>
</dbReference>
<comment type="caution">
    <text evidence="6">The sequence shown here is derived from an EMBL/GenBank/DDBJ whole genome shotgun (WGS) entry which is preliminary data.</text>
</comment>
<dbReference type="PROSITE" id="PS51128">
    <property type="entry name" value="ZF_DKSA_2"/>
    <property type="match status" value="1"/>
</dbReference>
<dbReference type="PANTHER" id="PTHR38777:SF1">
    <property type="entry name" value="DNAK SUPPRESSOR PROTEIN"/>
    <property type="match status" value="1"/>
</dbReference>
<dbReference type="Gene3D" id="1.20.120.910">
    <property type="entry name" value="DksA, coiled-coil domain"/>
    <property type="match status" value="1"/>
</dbReference>
<organism evidence="6 7">
    <name type="scientific">Pseudomonas taetrolens</name>
    <dbReference type="NCBI Taxonomy" id="47884"/>
    <lineage>
        <taxon>Bacteria</taxon>
        <taxon>Pseudomonadati</taxon>
        <taxon>Pseudomonadota</taxon>
        <taxon>Gammaproteobacteria</taxon>
        <taxon>Pseudomonadales</taxon>
        <taxon>Pseudomonadaceae</taxon>
        <taxon>Pseudomonas</taxon>
    </lineage>
</organism>
<dbReference type="Proteomes" id="UP000036395">
    <property type="component" value="Unassembled WGS sequence"/>
</dbReference>
<protein>
    <submittedName>
        <fullName evidence="6">Conjugal transfer protein TraR</fullName>
    </submittedName>
</protein>
<evidence type="ECO:0000256" key="2">
    <source>
        <dbReference type="ARBA" id="ARBA00022771"/>
    </source>
</evidence>
<dbReference type="SUPFAM" id="SSF57716">
    <property type="entry name" value="Glucocorticoid receptor-like (DNA-binding domain)"/>
    <property type="match status" value="1"/>
</dbReference>
<dbReference type="OrthoDB" id="962301at2"/>